<proteinExistence type="predicted"/>
<evidence type="ECO:0000313" key="3">
    <source>
        <dbReference type="Proteomes" id="UP000037035"/>
    </source>
</evidence>
<keyword evidence="1" id="KW-1133">Transmembrane helix</keyword>
<keyword evidence="1" id="KW-0472">Membrane</keyword>
<feature type="transmembrane region" description="Helical" evidence="1">
    <location>
        <begin position="192"/>
        <end position="212"/>
    </location>
</feature>
<keyword evidence="3" id="KW-1185">Reference proteome</keyword>
<dbReference type="AlphaFoldDB" id="A0A0L6VBT1"/>
<feature type="transmembrane region" description="Helical" evidence="1">
    <location>
        <begin position="164"/>
        <end position="185"/>
    </location>
</feature>
<dbReference type="EMBL" id="LAVV01006975">
    <property type="protein sequence ID" value="KNZ57580.1"/>
    <property type="molecule type" value="Genomic_DNA"/>
</dbReference>
<keyword evidence="1" id="KW-0812">Transmembrane</keyword>
<feature type="transmembrane region" description="Helical" evidence="1">
    <location>
        <begin position="71"/>
        <end position="90"/>
    </location>
</feature>
<sequence>MRSLWFNKRHREYRTAVIPTGSTEEILTLMTPVERNYTKIAQIWASDSLYATNQRCVDFVISFRDWVQEEMSLWMLNGVLWIIVFTQGFYPHPQLNHNIKKEYQGHKMVTIADMSYHHFNTKHKSLRMTHIIFLMILHNKQGFFSSLNEDLTYSYWKDDNSLTWAINCWIFPFIFSQSVTVLCYFSFHMFLTFLLLLRCLFLIILTSILNITQTTQLHLPSLAQLHTPLNSILLTILLFNLSFFLTGETCLSLLPQSFPLTPSLQSIFCFFHLVLLCPSPFNLSHPYPCQLLALFYPEFNLTCNIIRPNIPEFTNNLFKKPWWYLIVNLFSLFFHIINYYFSFIIIWVSRSWWIIETPLIPFPRLLRKNKRVLVFNGILSYDIPDFYCSSLKQAINDDLDGVLLISKELCILVLLFYAMELSIYLRLVDSPRGSFTYPRVMQVLVYEHATHTAVMTDRDSITEECISFIAHCDETLRPRIKTQNRGTEGRQIGECRGGNLKTRKSIDNQHRYEAMIGLSREAYKRIIYCFPPRDQDVMIESSKNRISTIKERN</sequence>
<dbReference type="VEuPathDB" id="FungiDB:VP01_2124g2"/>
<gene>
    <name evidence="2" type="ORF">VP01_2124g2</name>
</gene>
<dbReference type="Proteomes" id="UP000037035">
    <property type="component" value="Unassembled WGS sequence"/>
</dbReference>
<evidence type="ECO:0000256" key="1">
    <source>
        <dbReference type="SAM" id="Phobius"/>
    </source>
</evidence>
<feature type="transmembrane region" description="Helical" evidence="1">
    <location>
        <begin position="322"/>
        <end position="348"/>
    </location>
</feature>
<protein>
    <submittedName>
        <fullName evidence="2">Uncharacterized protein</fullName>
    </submittedName>
</protein>
<name>A0A0L6VBT1_9BASI</name>
<comment type="caution">
    <text evidence="2">The sequence shown here is derived from an EMBL/GenBank/DDBJ whole genome shotgun (WGS) entry which is preliminary data.</text>
</comment>
<reference evidence="2 3" key="1">
    <citation type="submission" date="2015-08" db="EMBL/GenBank/DDBJ databases">
        <title>Next Generation Sequencing and Analysis of the Genome of Puccinia sorghi L Schw, the Causal Agent of Maize Common Rust.</title>
        <authorList>
            <person name="Rochi L."/>
            <person name="Burguener G."/>
            <person name="Darino M."/>
            <person name="Turjanski A."/>
            <person name="Kreff E."/>
            <person name="Dieguez M.J."/>
            <person name="Sacco F."/>
        </authorList>
    </citation>
    <scope>NUCLEOTIDE SEQUENCE [LARGE SCALE GENOMIC DNA]</scope>
    <source>
        <strain evidence="2 3">RO10H11247</strain>
    </source>
</reference>
<evidence type="ECO:0000313" key="2">
    <source>
        <dbReference type="EMBL" id="KNZ57580.1"/>
    </source>
</evidence>
<organism evidence="2 3">
    <name type="scientific">Puccinia sorghi</name>
    <dbReference type="NCBI Taxonomy" id="27349"/>
    <lineage>
        <taxon>Eukaryota</taxon>
        <taxon>Fungi</taxon>
        <taxon>Dikarya</taxon>
        <taxon>Basidiomycota</taxon>
        <taxon>Pucciniomycotina</taxon>
        <taxon>Pucciniomycetes</taxon>
        <taxon>Pucciniales</taxon>
        <taxon>Pucciniaceae</taxon>
        <taxon>Puccinia</taxon>
    </lineage>
</organism>
<feature type="transmembrane region" description="Helical" evidence="1">
    <location>
        <begin position="232"/>
        <end position="254"/>
    </location>
</feature>
<accession>A0A0L6VBT1</accession>